<feature type="chain" id="PRO_5045878139" description="VDE lipocalin domain-containing protein" evidence="1">
    <location>
        <begin position="19"/>
        <end position="92"/>
    </location>
</feature>
<evidence type="ECO:0000256" key="1">
    <source>
        <dbReference type="SAM" id="SignalP"/>
    </source>
</evidence>
<organism evidence="2 3">
    <name type="scientific">Tahibacter harae</name>
    <dbReference type="NCBI Taxonomy" id="2963937"/>
    <lineage>
        <taxon>Bacteria</taxon>
        <taxon>Pseudomonadati</taxon>
        <taxon>Pseudomonadota</taxon>
        <taxon>Gammaproteobacteria</taxon>
        <taxon>Lysobacterales</taxon>
        <taxon>Rhodanobacteraceae</taxon>
        <taxon>Tahibacter</taxon>
    </lineage>
</organism>
<dbReference type="PROSITE" id="PS51257">
    <property type="entry name" value="PROKAR_LIPOPROTEIN"/>
    <property type="match status" value="1"/>
</dbReference>
<dbReference type="EMBL" id="JANFQO010000004">
    <property type="protein sequence ID" value="MCQ4164091.1"/>
    <property type="molecule type" value="Genomic_DNA"/>
</dbReference>
<evidence type="ECO:0008006" key="4">
    <source>
        <dbReference type="Google" id="ProtNLM"/>
    </source>
</evidence>
<keyword evidence="3" id="KW-1185">Reference proteome</keyword>
<comment type="caution">
    <text evidence="2">The sequence shown here is derived from an EMBL/GenBank/DDBJ whole genome shotgun (WGS) entry which is preliminary data.</text>
</comment>
<evidence type="ECO:0000313" key="2">
    <source>
        <dbReference type="EMBL" id="MCQ4164091.1"/>
    </source>
</evidence>
<dbReference type="RefSeq" id="WP_255912256.1">
    <property type="nucleotide sequence ID" value="NZ_JANFQO010000004.1"/>
</dbReference>
<dbReference type="Proteomes" id="UP001165498">
    <property type="component" value="Unassembled WGS sequence"/>
</dbReference>
<name>A0ABT1QP79_9GAMM</name>
<proteinExistence type="predicted"/>
<accession>A0ABT1QP79</accession>
<feature type="signal peptide" evidence="1">
    <location>
        <begin position="1"/>
        <end position="18"/>
    </location>
</feature>
<sequence>MRLLLSALLFCLSASAFAGCDECLAQLGCDQPYKACMSKCGKDELCGEKCQEAKDQCFAQAKSRCSLQCEQVLSSAGSRVQPIWQQAEAGPR</sequence>
<protein>
    <recommendedName>
        <fullName evidence="4">VDE lipocalin domain-containing protein</fullName>
    </recommendedName>
</protein>
<reference evidence="2" key="1">
    <citation type="submission" date="2022-07" db="EMBL/GenBank/DDBJ databases">
        <title>Tahibacter sp., a new gammaproteobacterium isolated from the silt sample collected at pig farm.</title>
        <authorList>
            <person name="Chen H."/>
        </authorList>
    </citation>
    <scope>NUCLEOTIDE SEQUENCE</scope>
    <source>
        <strain evidence="2">P2K</strain>
    </source>
</reference>
<keyword evidence="1" id="KW-0732">Signal</keyword>
<gene>
    <name evidence="2" type="ORF">NM961_05140</name>
</gene>
<evidence type="ECO:0000313" key="3">
    <source>
        <dbReference type="Proteomes" id="UP001165498"/>
    </source>
</evidence>